<protein>
    <recommendedName>
        <fullName evidence="5">Luciferin 4-monooxygenase</fullName>
        <ecNumber evidence="4">1.13.12.7</ecNumber>
    </recommendedName>
</protein>
<comment type="similarity">
    <text evidence="3">Belongs to the ATP-dependent AMP-binding enzyme family.</text>
</comment>
<comment type="cofactor">
    <cofactor evidence="1">
        <name>Mg(2+)</name>
        <dbReference type="ChEBI" id="CHEBI:18420"/>
    </cofactor>
</comment>
<keyword evidence="8" id="KW-0503">Monooxygenase</keyword>
<evidence type="ECO:0000256" key="8">
    <source>
        <dbReference type="ARBA" id="ARBA00023033"/>
    </source>
</evidence>
<dbReference type="GO" id="GO:0016405">
    <property type="term" value="F:CoA-ligase activity"/>
    <property type="evidence" value="ECO:0007669"/>
    <property type="project" value="TreeGrafter"/>
</dbReference>
<evidence type="ECO:0000313" key="15">
    <source>
        <dbReference type="EMBL" id="KAJ1529744.1"/>
    </source>
</evidence>
<dbReference type="EC" id="1.13.12.7" evidence="4"/>
<dbReference type="InterPro" id="IPR025110">
    <property type="entry name" value="AMP-bd_C"/>
</dbReference>
<dbReference type="PANTHER" id="PTHR24096:SF423">
    <property type="entry name" value="GM05240P"/>
    <property type="match status" value="1"/>
</dbReference>
<evidence type="ECO:0000259" key="13">
    <source>
        <dbReference type="Pfam" id="PF00501"/>
    </source>
</evidence>
<evidence type="ECO:0000256" key="11">
    <source>
        <dbReference type="ARBA" id="ARBA00023262"/>
    </source>
</evidence>
<evidence type="ECO:0000256" key="10">
    <source>
        <dbReference type="ARBA" id="ARBA00023223"/>
    </source>
</evidence>
<dbReference type="SUPFAM" id="SSF56801">
    <property type="entry name" value="Acetyl-CoA synthetase-like"/>
    <property type="match status" value="1"/>
</dbReference>
<evidence type="ECO:0000256" key="5">
    <source>
        <dbReference type="ARBA" id="ARBA00019043"/>
    </source>
</evidence>
<gene>
    <name evidence="15" type="ORF">ONE63_006495</name>
</gene>
<evidence type="ECO:0000256" key="1">
    <source>
        <dbReference type="ARBA" id="ARBA00001946"/>
    </source>
</evidence>
<evidence type="ECO:0000256" key="7">
    <source>
        <dbReference type="ARBA" id="ARBA00023002"/>
    </source>
</evidence>
<keyword evidence="10" id="KW-0455">Luminescence</keyword>
<dbReference type="InterPro" id="IPR045851">
    <property type="entry name" value="AMP-bd_C_sf"/>
</dbReference>
<evidence type="ECO:0000256" key="2">
    <source>
        <dbReference type="ARBA" id="ARBA00004275"/>
    </source>
</evidence>
<comment type="caution">
    <text evidence="15">The sequence shown here is derived from an EMBL/GenBank/DDBJ whole genome shotgun (WGS) entry which is preliminary data.</text>
</comment>
<evidence type="ECO:0000256" key="3">
    <source>
        <dbReference type="ARBA" id="ARBA00006432"/>
    </source>
</evidence>
<name>A0AAV7XTJ6_9NEOP</name>
<dbReference type="Gene3D" id="3.30.300.30">
    <property type="match status" value="1"/>
</dbReference>
<evidence type="ECO:0000256" key="4">
    <source>
        <dbReference type="ARBA" id="ARBA00012532"/>
    </source>
</evidence>
<dbReference type="Gene3D" id="2.30.38.10">
    <property type="entry name" value="Luciferase, Domain 3"/>
    <property type="match status" value="1"/>
</dbReference>
<dbReference type="AlphaFoldDB" id="A0AAV7XTJ6"/>
<dbReference type="EMBL" id="JAPTSV010000003">
    <property type="protein sequence ID" value="KAJ1529744.1"/>
    <property type="molecule type" value="Genomic_DNA"/>
</dbReference>
<dbReference type="InterPro" id="IPR020845">
    <property type="entry name" value="AMP-binding_CS"/>
</dbReference>
<sequence>MEDENVIHGKPLPTLPSISVGQYLYGHLRERGNVVAQVDIATGETQTFPEILAKSIAIALHMEELGIRPGDVVGISSENNLDYCLPVLATFYLGAVCAPLNPAYTEGELCHTMSISRPRMIFASALTIEKVIAATRKLDSVRDIVLIGRKSPGPLSCSVRRLSDFLLAASRRSNTLIPASVDAEKDTCLILCSSGTTGLPKGVELTHRNFINFVQVATVSGLPLKDGQENLMGLLPFYHGYGFGLLAISIQRGDRVIVMPNFEEDLFLRCIQDYKISILFVVPPLMVFLGKHPLVDKYDLSSVRTIICGAAPLSKEAQDAVAKRLGVSDIRQGYGMTETCVLATSCQGQEVLKMGSSGGVIQGMSAKVVDVETGKSLPRNKEGEICFKGSMIMKGYRNNTEATESTIDKDGWLHTGDIGYFDSDGHLFVVDRLKELIKYKGFQVAPAELEAILFTNKAVRDACVVGKQDEMSGEVPVAFVVLQPNVKCSEKEIIDYVNERVSAQKRLRGGVRFVSEIPRNPSGKLLRRVLRSKL</sequence>
<reference evidence="15" key="1">
    <citation type="submission" date="2022-12" db="EMBL/GenBank/DDBJ databases">
        <title>Chromosome-level genome assembly of the bean flower thrips Megalurothrips usitatus.</title>
        <authorList>
            <person name="Ma L."/>
            <person name="Liu Q."/>
            <person name="Li H."/>
            <person name="Cai W."/>
        </authorList>
    </citation>
    <scope>NUCLEOTIDE SEQUENCE</scope>
    <source>
        <strain evidence="15">Cailab_2022a</strain>
    </source>
</reference>
<comment type="subcellular location">
    <subcellularLocation>
        <location evidence="2">Peroxisome</location>
    </subcellularLocation>
</comment>
<dbReference type="GO" id="GO:0008218">
    <property type="term" value="P:bioluminescence"/>
    <property type="evidence" value="ECO:0007669"/>
    <property type="project" value="UniProtKB-KW"/>
</dbReference>
<evidence type="ECO:0000256" key="9">
    <source>
        <dbReference type="ARBA" id="ARBA00023140"/>
    </source>
</evidence>
<dbReference type="GO" id="GO:0004497">
    <property type="term" value="F:monooxygenase activity"/>
    <property type="evidence" value="ECO:0007669"/>
    <property type="project" value="UniProtKB-KW"/>
</dbReference>
<keyword evidence="16" id="KW-1185">Reference proteome</keyword>
<dbReference type="CDD" id="cd05911">
    <property type="entry name" value="Firefly_Luc_like"/>
    <property type="match status" value="1"/>
</dbReference>
<evidence type="ECO:0000256" key="6">
    <source>
        <dbReference type="ARBA" id="ARBA00022842"/>
    </source>
</evidence>
<feature type="domain" description="AMP-dependent synthetase/ligase" evidence="13">
    <location>
        <begin position="30"/>
        <end position="396"/>
    </location>
</feature>
<dbReference type="FunFam" id="3.30.300.30:FF:000007">
    <property type="entry name" value="4-coumarate--CoA ligase 2"/>
    <property type="match status" value="1"/>
</dbReference>
<evidence type="ECO:0000259" key="14">
    <source>
        <dbReference type="Pfam" id="PF13193"/>
    </source>
</evidence>
<dbReference type="PROSITE" id="PS00455">
    <property type="entry name" value="AMP_BINDING"/>
    <property type="match status" value="1"/>
</dbReference>
<evidence type="ECO:0000313" key="16">
    <source>
        <dbReference type="Proteomes" id="UP001075354"/>
    </source>
</evidence>
<proteinExistence type="inferred from homology"/>
<dbReference type="PANTHER" id="PTHR24096">
    <property type="entry name" value="LONG-CHAIN-FATTY-ACID--COA LIGASE"/>
    <property type="match status" value="1"/>
</dbReference>
<organism evidence="15 16">
    <name type="scientific">Megalurothrips usitatus</name>
    <name type="common">bean blossom thrips</name>
    <dbReference type="NCBI Taxonomy" id="439358"/>
    <lineage>
        <taxon>Eukaryota</taxon>
        <taxon>Metazoa</taxon>
        <taxon>Ecdysozoa</taxon>
        <taxon>Arthropoda</taxon>
        <taxon>Hexapoda</taxon>
        <taxon>Insecta</taxon>
        <taxon>Pterygota</taxon>
        <taxon>Neoptera</taxon>
        <taxon>Paraneoptera</taxon>
        <taxon>Thysanoptera</taxon>
        <taxon>Terebrantia</taxon>
        <taxon>Thripoidea</taxon>
        <taxon>Thripidae</taxon>
        <taxon>Megalurothrips</taxon>
    </lineage>
</organism>
<dbReference type="Pfam" id="PF00501">
    <property type="entry name" value="AMP-binding"/>
    <property type="match status" value="1"/>
</dbReference>
<keyword evidence="7" id="KW-0560">Oxidoreductase</keyword>
<dbReference type="InterPro" id="IPR000873">
    <property type="entry name" value="AMP-dep_synth/lig_dom"/>
</dbReference>
<evidence type="ECO:0000256" key="12">
    <source>
        <dbReference type="ARBA" id="ARBA00048497"/>
    </source>
</evidence>
<dbReference type="Gene3D" id="3.40.50.980">
    <property type="match status" value="2"/>
</dbReference>
<dbReference type="GO" id="GO:0005777">
    <property type="term" value="C:peroxisome"/>
    <property type="evidence" value="ECO:0007669"/>
    <property type="project" value="UniProtKB-SubCell"/>
</dbReference>
<feature type="domain" description="AMP-binding enzyme C-terminal" evidence="14">
    <location>
        <begin position="448"/>
        <end position="524"/>
    </location>
</feature>
<keyword evidence="9" id="KW-0576">Peroxisome</keyword>
<accession>A0AAV7XTJ6</accession>
<comment type="catalytic activity">
    <reaction evidence="12">
        <text>firefly D-luciferin + ATP + O2 = firefly oxyluciferin + hnu + AMP + CO2 + diphosphate</text>
        <dbReference type="Rhea" id="RHEA:10732"/>
        <dbReference type="ChEBI" id="CHEBI:15379"/>
        <dbReference type="ChEBI" id="CHEBI:16526"/>
        <dbReference type="ChEBI" id="CHEBI:16792"/>
        <dbReference type="ChEBI" id="CHEBI:30212"/>
        <dbReference type="ChEBI" id="CHEBI:30616"/>
        <dbReference type="ChEBI" id="CHEBI:33019"/>
        <dbReference type="ChEBI" id="CHEBI:58038"/>
        <dbReference type="ChEBI" id="CHEBI:456215"/>
        <dbReference type="EC" id="1.13.12.7"/>
    </reaction>
</comment>
<keyword evidence="6" id="KW-0460">Magnesium</keyword>
<keyword evidence="11" id="KW-0599">Photoprotein</keyword>
<dbReference type="Pfam" id="PF13193">
    <property type="entry name" value="AMP-binding_C"/>
    <property type="match status" value="1"/>
</dbReference>
<dbReference type="Proteomes" id="UP001075354">
    <property type="component" value="Chromosome 3"/>
</dbReference>